<dbReference type="AlphaFoldDB" id="A0A4R6M4K6"/>
<protein>
    <submittedName>
        <fullName evidence="2">Acyl-CoA synthetase (AMP-forming)/AMP-acid ligase II</fullName>
    </submittedName>
</protein>
<proteinExistence type="predicted"/>
<evidence type="ECO:0000259" key="1">
    <source>
        <dbReference type="Pfam" id="PF00501"/>
    </source>
</evidence>
<dbReference type="SUPFAM" id="SSF56801">
    <property type="entry name" value="Acetyl-CoA synthetase-like"/>
    <property type="match status" value="1"/>
</dbReference>
<reference evidence="2 3" key="1">
    <citation type="submission" date="2019-03" db="EMBL/GenBank/DDBJ databases">
        <title>Genomic Encyclopedia of Type Strains, Phase III (KMG-III): the genomes of soil and plant-associated and newly described type strains.</title>
        <authorList>
            <person name="Whitman W."/>
        </authorList>
    </citation>
    <scope>NUCLEOTIDE SEQUENCE [LARGE SCALE GENOMIC DNA]</scope>
    <source>
        <strain evidence="2 3">CECT 7378</strain>
    </source>
</reference>
<dbReference type="EMBL" id="SNXC01000014">
    <property type="protein sequence ID" value="TDO96233.1"/>
    <property type="molecule type" value="Genomic_DNA"/>
</dbReference>
<dbReference type="InterPro" id="IPR000873">
    <property type="entry name" value="AMP-dep_synth/lig_dom"/>
</dbReference>
<feature type="domain" description="AMP-dependent synthetase/ligase" evidence="1">
    <location>
        <begin position="105"/>
        <end position="320"/>
    </location>
</feature>
<evidence type="ECO:0000313" key="2">
    <source>
        <dbReference type="EMBL" id="TDO96233.1"/>
    </source>
</evidence>
<dbReference type="RefSeq" id="WP_133504533.1">
    <property type="nucleotide sequence ID" value="NZ_SNXC01000014.1"/>
</dbReference>
<keyword evidence="2" id="KW-0436">Ligase</keyword>
<keyword evidence="3" id="KW-1185">Reference proteome</keyword>
<dbReference type="Pfam" id="PF00501">
    <property type="entry name" value="AMP-binding"/>
    <property type="match status" value="1"/>
</dbReference>
<accession>A0A4R6M4K6</accession>
<dbReference type="PANTHER" id="PTHR43767">
    <property type="entry name" value="LONG-CHAIN-FATTY-ACID--COA LIGASE"/>
    <property type="match status" value="1"/>
</dbReference>
<dbReference type="InterPro" id="IPR042099">
    <property type="entry name" value="ANL_N_sf"/>
</dbReference>
<sequence length="445" mass="49853">MKLLERVTQHSGTALILEDTKVSYSELNALIASEERNVQAGEVCALVMRNNLKSIVSYLACLKTGAPVILLNDYNQLQNIQDSLSPDRVFDGSIWKELSSSIKSQPHPDLRLLLSTSGSTGSPKMVKLSGQNLDANADSICDYLSISSSDRTITSLPLTYSFGLSLLHSYLWAGASLVVTEAAITERKFWQAMKAYNVTSFSGVPFHYETLLKLRFISMDLPHLKVLTQAGGKLNNSLLEQFAQYAEETDRRFFVMYGQTEAAPRIAYLPPENLIDKIGSIGRSIPGGHLYLIDDDGSLIEDDNVEGELVYEGQNVMMGYASSRHELESVPDYKPLKTGDLAYKDNDGFFFIQGRKKRYIKMQGRRFGLEHLEHLLHVISVTAICIGQEDCLRVFTVNENMKEKAKELLLSMSIHPMYFKIIVLDSIPHKTNGKVDYQVLNGYLK</sequence>
<dbReference type="InterPro" id="IPR050237">
    <property type="entry name" value="ATP-dep_AMP-bd_enzyme"/>
</dbReference>
<gene>
    <name evidence="2" type="ORF">DFP79_2805</name>
</gene>
<evidence type="ECO:0000313" key="3">
    <source>
        <dbReference type="Proteomes" id="UP000294656"/>
    </source>
</evidence>
<comment type="caution">
    <text evidence="2">The sequence shown here is derived from an EMBL/GenBank/DDBJ whole genome shotgun (WGS) entry which is preliminary data.</text>
</comment>
<dbReference type="Gene3D" id="3.40.50.12780">
    <property type="entry name" value="N-terminal domain of ligase-like"/>
    <property type="match status" value="1"/>
</dbReference>
<dbReference type="PANTHER" id="PTHR43767:SF1">
    <property type="entry name" value="NONRIBOSOMAL PEPTIDE SYNTHASE PES1 (EUROFUNG)-RELATED"/>
    <property type="match status" value="1"/>
</dbReference>
<name>A0A4R6M4K6_9GAMM</name>
<dbReference type="GO" id="GO:0016874">
    <property type="term" value="F:ligase activity"/>
    <property type="evidence" value="ECO:0007669"/>
    <property type="project" value="UniProtKB-KW"/>
</dbReference>
<dbReference type="Proteomes" id="UP000294656">
    <property type="component" value="Unassembled WGS sequence"/>
</dbReference>
<organism evidence="2 3">
    <name type="scientific">Marinomonas balearica</name>
    <dbReference type="NCBI Taxonomy" id="491947"/>
    <lineage>
        <taxon>Bacteria</taxon>
        <taxon>Pseudomonadati</taxon>
        <taxon>Pseudomonadota</taxon>
        <taxon>Gammaproteobacteria</taxon>
        <taxon>Oceanospirillales</taxon>
        <taxon>Oceanospirillaceae</taxon>
        <taxon>Marinomonas</taxon>
    </lineage>
</organism>
<dbReference type="OrthoDB" id="9803968at2"/>